<comment type="subcellular location">
    <subcellularLocation>
        <location evidence="1">Cell membrane</location>
        <topology evidence="1">Multi-pass membrane protein</topology>
    </subcellularLocation>
</comment>
<comment type="caution">
    <text evidence="8">The sequence shown here is derived from an EMBL/GenBank/DDBJ whole genome shotgun (WGS) entry which is preliminary data.</text>
</comment>
<dbReference type="EMBL" id="NMVO01000013">
    <property type="protein sequence ID" value="OYO13508.1"/>
    <property type="molecule type" value="Genomic_DNA"/>
</dbReference>
<dbReference type="SUPFAM" id="SSF103473">
    <property type="entry name" value="MFS general substrate transporter"/>
    <property type="match status" value="1"/>
</dbReference>
<evidence type="ECO:0000259" key="7">
    <source>
        <dbReference type="PROSITE" id="PS50850"/>
    </source>
</evidence>
<accession>A0A255GC91</accession>
<dbReference type="PANTHER" id="PTHR23528">
    <property type="match status" value="1"/>
</dbReference>
<evidence type="ECO:0000313" key="9">
    <source>
        <dbReference type="Proteomes" id="UP000215896"/>
    </source>
</evidence>
<sequence>MSAAQRSSVPEPGNPTISATGSPNLIGPRLSVPYLGQRPQERRPAWFIGGVFLAQFGIFLALLGPATVSIALKVTTLTSDPAQQAAWTGTALAPGALAAVIFNAVGGRISDRTTSRFGRRRPWLVIGFVGFLVAMLVIALGTNVLMLAVGWFLAQMCANVAFAAFLASLSDQLPQQQYGKTSGIVGIAQNVGIMGATWVSSWFESNMLLLFLVPAVIGFVLVVAYALTLPEPVLKQNRHPFNLREFLGTFWTNPIRHPDFALAWWGRFMIILASYLFVTFRLFYMTNHLGLDRSRAAAAVALGVTIYTVASMVASLLAGWISDATGRRKVLVAAAILLFAIGTYLLLHVDSVTGFYVVEAVMGFAYGSYVAVDLALVFEVLPDRENNGKDLGVFNMANALPQSIAPAVGGVLLSRLGGGTDFTALLITAAAVGVLGAILTMFIRSVR</sequence>
<feature type="transmembrane region" description="Helical" evidence="6">
    <location>
        <begin position="330"/>
        <end position="349"/>
    </location>
</feature>
<reference evidence="8 9" key="1">
    <citation type="submission" date="2017-07" db="EMBL/GenBank/DDBJ databases">
        <title>Draft whole genome sequences of clinical Proprionibacteriaceae strains.</title>
        <authorList>
            <person name="Bernier A.-M."/>
            <person name="Bernard K."/>
            <person name="Domingo M.-C."/>
        </authorList>
    </citation>
    <scope>NUCLEOTIDE SEQUENCE [LARGE SCALE GENOMIC DNA]</scope>
    <source>
        <strain evidence="8 9">NML 030167</strain>
    </source>
</reference>
<organism evidence="8 9">
    <name type="scientific">Enemella evansiae</name>
    <dbReference type="NCBI Taxonomy" id="2016499"/>
    <lineage>
        <taxon>Bacteria</taxon>
        <taxon>Bacillati</taxon>
        <taxon>Actinomycetota</taxon>
        <taxon>Actinomycetes</taxon>
        <taxon>Propionibacteriales</taxon>
        <taxon>Propionibacteriaceae</taxon>
        <taxon>Enemella</taxon>
    </lineage>
</organism>
<feature type="transmembrane region" description="Helical" evidence="6">
    <location>
        <begin position="123"/>
        <end position="142"/>
    </location>
</feature>
<gene>
    <name evidence="8" type="ORF">CGZ94_11095</name>
</gene>
<keyword evidence="3 6" id="KW-1133">Transmembrane helix</keyword>
<dbReference type="OrthoDB" id="7584869at2"/>
<protein>
    <submittedName>
        <fullName evidence="8">MFS transporter</fullName>
    </submittedName>
</protein>
<dbReference type="RefSeq" id="WP_094405646.1">
    <property type="nucleotide sequence ID" value="NZ_NMVO01000013.1"/>
</dbReference>
<evidence type="ECO:0000313" key="8">
    <source>
        <dbReference type="EMBL" id="OYO13508.1"/>
    </source>
</evidence>
<feature type="transmembrane region" description="Helical" evidence="6">
    <location>
        <begin position="264"/>
        <end position="284"/>
    </location>
</feature>
<dbReference type="InterPro" id="IPR036259">
    <property type="entry name" value="MFS_trans_sf"/>
</dbReference>
<proteinExistence type="predicted"/>
<evidence type="ECO:0000256" key="5">
    <source>
        <dbReference type="SAM" id="MobiDB-lite"/>
    </source>
</evidence>
<feature type="transmembrane region" description="Helical" evidence="6">
    <location>
        <begin position="296"/>
        <end position="318"/>
    </location>
</feature>
<dbReference type="Pfam" id="PF07690">
    <property type="entry name" value="MFS_1"/>
    <property type="match status" value="1"/>
</dbReference>
<dbReference type="GO" id="GO:0022857">
    <property type="term" value="F:transmembrane transporter activity"/>
    <property type="evidence" value="ECO:0007669"/>
    <property type="project" value="InterPro"/>
</dbReference>
<dbReference type="PANTHER" id="PTHR23528:SF1">
    <property type="entry name" value="MAJOR FACILITATOR SUPERFAMILY (MFS) PROFILE DOMAIN-CONTAINING PROTEIN"/>
    <property type="match status" value="1"/>
</dbReference>
<keyword evidence="9" id="KW-1185">Reference proteome</keyword>
<dbReference type="Gene3D" id="1.20.1250.20">
    <property type="entry name" value="MFS general substrate transporter like domains"/>
    <property type="match status" value="2"/>
</dbReference>
<keyword evidence="2 6" id="KW-0812">Transmembrane</keyword>
<keyword evidence="4 6" id="KW-0472">Membrane</keyword>
<feature type="transmembrane region" description="Helical" evidence="6">
    <location>
        <begin position="181"/>
        <end position="201"/>
    </location>
</feature>
<evidence type="ECO:0000256" key="6">
    <source>
        <dbReference type="SAM" id="Phobius"/>
    </source>
</evidence>
<evidence type="ECO:0000256" key="3">
    <source>
        <dbReference type="ARBA" id="ARBA00022989"/>
    </source>
</evidence>
<dbReference type="InterPro" id="IPR020846">
    <property type="entry name" value="MFS_dom"/>
</dbReference>
<feature type="transmembrane region" description="Helical" evidence="6">
    <location>
        <begin position="84"/>
        <end position="102"/>
    </location>
</feature>
<feature type="transmembrane region" description="Helical" evidence="6">
    <location>
        <begin position="422"/>
        <end position="443"/>
    </location>
</feature>
<feature type="transmembrane region" description="Helical" evidence="6">
    <location>
        <begin position="148"/>
        <end position="169"/>
    </location>
</feature>
<dbReference type="PROSITE" id="PS50850">
    <property type="entry name" value="MFS"/>
    <property type="match status" value="1"/>
</dbReference>
<feature type="transmembrane region" description="Helical" evidence="6">
    <location>
        <begin position="45"/>
        <end position="72"/>
    </location>
</feature>
<dbReference type="AlphaFoldDB" id="A0A255GC91"/>
<name>A0A255GC91_9ACTN</name>
<feature type="transmembrane region" description="Helical" evidence="6">
    <location>
        <begin position="393"/>
        <end position="416"/>
    </location>
</feature>
<evidence type="ECO:0000256" key="4">
    <source>
        <dbReference type="ARBA" id="ARBA00023136"/>
    </source>
</evidence>
<dbReference type="Proteomes" id="UP000215896">
    <property type="component" value="Unassembled WGS sequence"/>
</dbReference>
<feature type="domain" description="Major facilitator superfamily (MFS) profile" evidence="7">
    <location>
        <begin position="50"/>
        <end position="447"/>
    </location>
</feature>
<feature type="transmembrane region" description="Helical" evidence="6">
    <location>
        <begin position="355"/>
        <end position="381"/>
    </location>
</feature>
<dbReference type="InterPro" id="IPR011701">
    <property type="entry name" value="MFS"/>
</dbReference>
<feature type="region of interest" description="Disordered" evidence="5">
    <location>
        <begin position="1"/>
        <end position="24"/>
    </location>
</feature>
<evidence type="ECO:0000256" key="2">
    <source>
        <dbReference type="ARBA" id="ARBA00022692"/>
    </source>
</evidence>
<feature type="transmembrane region" description="Helical" evidence="6">
    <location>
        <begin position="207"/>
        <end position="228"/>
    </location>
</feature>
<dbReference type="GO" id="GO:0005886">
    <property type="term" value="C:plasma membrane"/>
    <property type="evidence" value="ECO:0007669"/>
    <property type="project" value="UniProtKB-SubCell"/>
</dbReference>
<evidence type="ECO:0000256" key="1">
    <source>
        <dbReference type="ARBA" id="ARBA00004651"/>
    </source>
</evidence>